<sequence length="366" mass="38580">MSTVPARSAMDRRGFMQAAGAAFLATLAPERLAALERTDAVYASAFRAPDGSFGVATFSEAGQIVHRALLPARAHGLAGGAEIGRCVAFARRPGTFAYIFDPALPDGGTVIATPPDRHFFGHGAFSPDGRLLYASENDFAGNRGTIGIYDATGGWHRIGEFDAHGIGTHDICVSADGRRLVIANGGIETHPDFGRTKLNLDRMEPSLVILDTASGGLVQKHVLPAELSHLSTRHLALAPGNRIWFACQYEGDRRDMPPLAGWFAEGEALRFAALPDRTIERLGHYVGAIAVNPREGLVGLSSPKGGLVILDAADGRVLAERAIPEAAGVCAGASGIAVSTYSGRLAQTQNALAFDQHLLRIDAAGR</sequence>
<dbReference type="EMBL" id="LC066375">
    <property type="protein sequence ID" value="BAT27290.1"/>
    <property type="molecule type" value="Genomic_DNA"/>
</dbReference>
<dbReference type="InterPro" id="IPR006311">
    <property type="entry name" value="TAT_signal"/>
</dbReference>
<dbReference type="Pfam" id="PF07433">
    <property type="entry name" value="DUF1513"/>
    <property type="match status" value="1"/>
</dbReference>
<name>A0A0P0Z0Y7_9HYPH</name>
<accession>A0A0P0Z0Y7</accession>
<organism evidence="1">
    <name type="scientific">Aureimonas frigidaquae</name>
    <dbReference type="NCBI Taxonomy" id="424757"/>
    <lineage>
        <taxon>Bacteria</taxon>
        <taxon>Pseudomonadati</taxon>
        <taxon>Pseudomonadota</taxon>
        <taxon>Alphaproteobacteria</taxon>
        <taxon>Hyphomicrobiales</taxon>
        <taxon>Aurantimonadaceae</taxon>
        <taxon>Aureimonas</taxon>
    </lineage>
</organism>
<proteinExistence type="predicted"/>
<dbReference type="InterPro" id="IPR008311">
    <property type="entry name" value="UCP028101"/>
</dbReference>
<dbReference type="PROSITE" id="PS51318">
    <property type="entry name" value="TAT"/>
    <property type="match status" value="1"/>
</dbReference>
<dbReference type="AlphaFoldDB" id="A0A0P0Z0Y7"/>
<dbReference type="SUPFAM" id="SSF69322">
    <property type="entry name" value="Tricorn protease domain 2"/>
    <property type="match status" value="1"/>
</dbReference>
<reference evidence="1" key="1">
    <citation type="journal article" date="2015" name="Proc. Natl. Acad. Sci. U.S.A.">
        <title>Bacterial clade with the ribosomal RNA operon on a small plasmid rather than the chromosome.</title>
        <authorList>
            <person name="Anda M."/>
            <person name="Ohtsubo Y."/>
            <person name="Okubo T."/>
            <person name="Sugawara M."/>
            <person name="Nagata Y."/>
            <person name="Tsuda M."/>
            <person name="Minamisawa K."/>
            <person name="Mitsui H."/>
        </authorList>
    </citation>
    <scope>NUCLEOTIDE SEQUENCE</scope>
    <source>
        <strain evidence="1">JCM 14755</strain>
    </source>
</reference>
<protein>
    <recommendedName>
        <fullName evidence="2">DUF1513 domain-containing protein</fullName>
    </recommendedName>
</protein>
<evidence type="ECO:0000313" key="1">
    <source>
        <dbReference type="EMBL" id="BAT27290.1"/>
    </source>
</evidence>
<dbReference type="Gene3D" id="2.130.10.10">
    <property type="entry name" value="YVTN repeat-like/Quinoprotein amine dehydrogenase"/>
    <property type="match status" value="1"/>
</dbReference>
<evidence type="ECO:0008006" key="2">
    <source>
        <dbReference type="Google" id="ProtNLM"/>
    </source>
</evidence>
<dbReference type="PIRSF" id="PIRSF028101">
    <property type="entry name" value="UCP028101"/>
    <property type="match status" value="1"/>
</dbReference>
<dbReference type="InterPro" id="IPR015943">
    <property type="entry name" value="WD40/YVTN_repeat-like_dom_sf"/>
</dbReference>